<feature type="non-terminal residue" evidence="2">
    <location>
        <position position="1"/>
    </location>
</feature>
<dbReference type="Gramene" id="TVU18471">
    <property type="protein sequence ID" value="TVU18471"/>
    <property type="gene ID" value="EJB05_34573"/>
</dbReference>
<dbReference type="EMBL" id="RWGY01000029">
    <property type="protein sequence ID" value="TVU18471.1"/>
    <property type="molecule type" value="Genomic_DNA"/>
</dbReference>
<dbReference type="Proteomes" id="UP000324897">
    <property type="component" value="Chromosome 7"/>
</dbReference>
<proteinExistence type="predicted"/>
<evidence type="ECO:0000313" key="2">
    <source>
        <dbReference type="EMBL" id="TVU18471.1"/>
    </source>
</evidence>
<evidence type="ECO:0000313" key="3">
    <source>
        <dbReference type="Proteomes" id="UP000324897"/>
    </source>
</evidence>
<reference evidence="2 3" key="1">
    <citation type="journal article" date="2019" name="Sci. Rep.">
        <title>A high-quality genome of Eragrostis curvula grass provides insights into Poaceae evolution and supports new strategies to enhance forage quality.</title>
        <authorList>
            <person name="Carballo J."/>
            <person name="Santos B.A.C.M."/>
            <person name="Zappacosta D."/>
            <person name="Garbus I."/>
            <person name="Selva J.P."/>
            <person name="Gallo C.A."/>
            <person name="Diaz A."/>
            <person name="Albertini E."/>
            <person name="Caccamo M."/>
            <person name="Echenique V."/>
        </authorList>
    </citation>
    <scope>NUCLEOTIDE SEQUENCE [LARGE SCALE GENOMIC DNA]</scope>
    <source>
        <strain evidence="3">cv. Victoria</strain>
        <tissue evidence="2">Leaf</tissue>
    </source>
</reference>
<evidence type="ECO:0000256" key="1">
    <source>
        <dbReference type="SAM" id="MobiDB-lite"/>
    </source>
</evidence>
<feature type="compositionally biased region" description="Basic and acidic residues" evidence="1">
    <location>
        <begin position="1"/>
        <end position="16"/>
    </location>
</feature>
<dbReference type="AlphaFoldDB" id="A0A5J9U5P7"/>
<accession>A0A5J9U5P7</accession>
<name>A0A5J9U5P7_9POAL</name>
<keyword evidence="3" id="KW-1185">Reference proteome</keyword>
<feature type="region of interest" description="Disordered" evidence="1">
    <location>
        <begin position="1"/>
        <end position="36"/>
    </location>
</feature>
<organism evidence="2 3">
    <name type="scientific">Eragrostis curvula</name>
    <name type="common">weeping love grass</name>
    <dbReference type="NCBI Taxonomy" id="38414"/>
    <lineage>
        <taxon>Eukaryota</taxon>
        <taxon>Viridiplantae</taxon>
        <taxon>Streptophyta</taxon>
        <taxon>Embryophyta</taxon>
        <taxon>Tracheophyta</taxon>
        <taxon>Spermatophyta</taxon>
        <taxon>Magnoliopsida</taxon>
        <taxon>Liliopsida</taxon>
        <taxon>Poales</taxon>
        <taxon>Poaceae</taxon>
        <taxon>PACMAD clade</taxon>
        <taxon>Chloridoideae</taxon>
        <taxon>Eragrostideae</taxon>
        <taxon>Eragrostidinae</taxon>
        <taxon>Eragrostis</taxon>
    </lineage>
</organism>
<gene>
    <name evidence="2" type="ORF">EJB05_34573</name>
</gene>
<sequence length="36" mass="4004">LGKLHGKDFSSDDQGIRAEQQFADCEEKPGQTELLL</sequence>
<protein>
    <submittedName>
        <fullName evidence="2">Uncharacterized protein</fullName>
    </submittedName>
</protein>
<comment type="caution">
    <text evidence="2">The sequence shown here is derived from an EMBL/GenBank/DDBJ whole genome shotgun (WGS) entry which is preliminary data.</text>
</comment>